<evidence type="ECO:0000313" key="14">
    <source>
        <dbReference type="Proteomes" id="UP001597326"/>
    </source>
</evidence>
<evidence type="ECO:0000256" key="12">
    <source>
        <dbReference type="SAM" id="Phobius"/>
    </source>
</evidence>
<comment type="subcellular location">
    <subcellularLocation>
        <location evidence="1">Membrane</location>
        <topology evidence="1">Multi-pass membrane protein</topology>
    </subcellularLocation>
</comment>
<keyword evidence="3 12" id="KW-0812">Transmembrane</keyword>
<evidence type="ECO:0000256" key="2">
    <source>
        <dbReference type="ARBA" id="ARBA00022475"/>
    </source>
</evidence>
<feature type="transmembrane region" description="Helical" evidence="12">
    <location>
        <begin position="27"/>
        <end position="46"/>
    </location>
</feature>
<organism evidence="13 14">
    <name type="scientific">Luteococcus peritonei</name>
    <dbReference type="NCBI Taxonomy" id="88874"/>
    <lineage>
        <taxon>Bacteria</taxon>
        <taxon>Bacillati</taxon>
        <taxon>Actinomycetota</taxon>
        <taxon>Actinomycetes</taxon>
        <taxon>Propionibacteriales</taxon>
        <taxon>Propionibacteriaceae</taxon>
        <taxon>Luteococcus</taxon>
    </lineage>
</organism>
<keyword evidence="8" id="KW-0350">Heme biosynthesis</keyword>
<accession>A0ABW4RRK5</accession>
<evidence type="ECO:0000256" key="3">
    <source>
        <dbReference type="ARBA" id="ARBA00022692"/>
    </source>
</evidence>
<proteinExistence type="predicted"/>
<keyword evidence="14" id="KW-1185">Reference proteome</keyword>
<feature type="transmembrane region" description="Helical" evidence="12">
    <location>
        <begin position="85"/>
        <end position="104"/>
    </location>
</feature>
<evidence type="ECO:0000313" key="13">
    <source>
        <dbReference type="EMBL" id="MFD1888699.1"/>
    </source>
</evidence>
<keyword evidence="2" id="KW-1003">Cell membrane</keyword>
<gene>
    <name evidence="13" type="ORF">ACFSCS_00660</name>
</gene>
<dbReference type="InterPro" id="IPR003780">
    <property type="entry name" value="COX15/CtaA_fam"/>
</dbReference>
<evidence type="ECO:0000256" key="8">
    <source>
        <dbReference type="ARBA" id="ARBA00023133"/>
    </source>
</evidence>
<reference evidence="14" key="1">
    <citation type="journal article" date="2019" name="Int. J. Syst. Evol. Microbiol.">
        <title>The Global Catalogue of Microorganisms (GCM) 10K type strain sequencing project: providing services to taxonomists for standard genome sequencing and annotation.</title>
        <authorList>
            <consortium name="The Broad Institute Genomics Platform"/>
            <consortium name="The Broad Institute Genome Sequencing Center for Infectious Disease"/>
            <person name="Wu L."/>
            <person name="Ma J."/>
        </authorList>
    </citation>
    <scope>NUCLEOTIDE SEQUENCE [LARGE SCALE GENOMIC DNA]</scope>
    <source>
        <strain evidence="14">CAIM 431</strain>
    </source>
</reference>
<keyword evidence="4" id="KW-0479">Metal-binding</keyword>
<dbReference type="Proteomes" id="UP001597326">
    <property type="component" value="Unassembled WGS sequence"/>
</dbReference>
<feature type="transmembrane region" description="Helical" evidence="12">
    <location>
        <begin position="250"/>
        <end position="268"/>
    </location>
</feature>
<comment type="caution">
    <text evidence="13">The sequence shown here is derived from an EMBL/GenBank/DDBJ whole genome shotgun (WGS) entry which is preliminary data.</text>
</comment>
<dbReference type="PANTHER" id="PTHR35457">
    <property type="entry name" value="HEME A SYNTHASE"/>
    <property type="match status" value="1"/>
</dbReference>
<feature type="transmembrane region" description="Helical" evidence="12">
    <location>
        <begin position="138"/>
        <end position="158"/>
    </location>
</feature>
<feature type="transmembrane region" description="Helical" evidence="12">
    <location>
        <begin position="274"/>
        <end position="296"/>
    </location>
</feature>
<evidence type="ECO:0000256" key="4">
    <source>
        <dbReference type="ARBA" id="ARBA00022723"/>
    </source>
</evidence>
<evidence type="ECO:0000256" key="11">
    <source>
        <dbReference type="ARBA" id="ARBA00023444"/>
    </source>
</evidence>
<feature type="transmembrane region" description="Helical" evidence="12">
    <location>
        <begin position="219"/>
        <end position="238"/>
    </location>
</feature>
<protein>
    <submittedName>
        <fullName evidence="13">Heme A synthase</fullName>
    </submittedName>
</protein>
<dbReference type="RefSeq" id="WP_343871765.1">
    <property type="nucleotide sequence ID" value="NZ_BAAAIX010000001.1"/>
</dbReference>
<feature type="transmembrane region" description="Helical" evidence="12">
    <location>
        <begin position="111"/>
        <end position="132"/>
    </location>
</feature>
<comment type="pathway">
    <text evidence="11">Porphyrin-containing compound metabolism.</text>
</comment>
<keyword evidence="7" id="KW-0408">Iron</keyword>
<dbReference type="Pfam" id="PF02628">
    <property type="entry name" value="COX15-CtaA"/>
    <property type="match status" value="1"/>
</dbReference>
<sequence>MDLVDTAPQTSTGWTSRWFGTASALRGWAIASLLANAALIVTGAVVRLTGSGLGCPTWPHCETGSFVPQGEMGIHGVIEFGNRTLTFVLIAIAVATVVTAVRAGASQRVRLISWIVLLGIPFQGVIGGITVLTRLNPYVVALHLLLSVALVALCTWLVQLTRGLEREPLPAGLRRLVNAVFWLLMIGLWLGTVVTGAGPHAGDHGAKRNGLDIETVAKAHAWTIWLVVAGTIALLVLLHRAGLARAARWALLLLAAELLQGAIGYAQYFSGLPIGLVVCHMVGIGLVTTAASWLWFGTRRGLPA</sequence>
<feature type="transmembrane region" description="Helical" evidence="12">
    <location>
        <begin position="179"/>
        <end position="199"/>
    </location>
</feature>
<dbReference type="EMBL" id="JBHUFZ010000001">
    <property type="protein sequence ID" value="MFD1888699.1"/>
    <property type="molecule type" value="Genomic_DNA"/>
</dbReference>
<evidence type="ECO:0000256" key="1">
    <source>
        <dbReference type="ARBA" id="ARBA00004141"/>
    </source>
</evidence>
<keyword evidence="9 12" id="KW-0472">Membrane</keyword>
<evidence type="ECO:0000256" key="10">
    <source>
        <dbReference type="ARBA" id="ARBA00023157"/>
    </source>
</evidence>
<evidence type="ECO:0000256" key="5">
    <source>
        <dbReference type="ARBA" id="ARBA00022989"/>
    </source>
</evidence>
<keyword evidence="5 12" id="KW-1133">Transmembrane helix</keyword>
<dbReference type="PANTHER" id="PTHR35457:SF1">
    <property type="entry name" value="HEME A SYNTHASE"/>
    <property type="match status" value="1"/>
</dbReference>
<name>A0ABW4RRK5_9ACTN</name>
<dbReference type="InterPro" id="IPR050450">
    <property type="entry name" value="COX15/CtaA_HemeA_synthase"/>
</dbReference>
<evidence type="ECO:0000256" key="7">
    <source>
        <dbReference type="ARBA" id="ARBA00023004"/>
    </source>
</evidence>
<keyword evidence="10" id="KW-1015">Disulfide bond</keyword>
<evidence type="ECO:0000256" key="9">
    <source>
        <dbReference type="ARBA" id="ARBA00023136"/>
    </source>
</evidence>
<evidence type="ECO:0000256" key="6">
    <source>
        <dbReference type="ARBA" id="ARBA00023002"/>
    </source>
</evidence>
<keyword evidence="6" id="KW-0560">Oxidoreductase</keyword>